<evidence type="ECO:0000256" key="2">
    <source>
        <dbReference type="ARBA" id="ARBA00022827"/>
    </source>
</evidence>
<gene>
    <name evidence="7" type="ORF">A3A27_00560</name>
</gene>
<evidence type="ECO:0000313" key="8">
    <source>
        <dbReference type="Proteomes" id="UP000177287"/>
    </source>
</evidence>
<dbReference type="InterPro" id="IPR036188">
    <property type="entry name" value="FAD/NAD-bd_sf"/>
</dbReference>
<dbReference type="Proteomes" id="UP000177287">
    <property type="component" value="Unassembled WGS sequence"/>
</dbReference>
<dbReference type="PANTHER" id="PTHR48105">
    <property type="entry name" value="THIOREDOXIN REDUCTASE 1-RELATED-RELATED"/>
    <property type="match status" value="1"/>
</dbReference>
<keyword evidence="3" id="KW-0560">Oxidoreductase</keyword>
<dbReference type="GO" id="GO:0016668">
    <property type="term" value="F:oxidoreductase activity, acting on a sulfur group of donors, NAD(P) as acceptor"/>
    <property type="evidence" value="ECO:0007669"/>
    <property type="project" value="UniProtKB-ARBA"/>
</dbReference>
<reference evidence="7 8" key="1">
    <citation type="journal article" date="2016" name="Nat. Commun.">
        <title>Thousands of microbial genomes shed light on interconnected biogeochemical processes in an aquifer system.</title>
        <authorList>
            <person name="Anantharaman K."/>
            <person name="Brown C.T."/>
            <person name="Hug L.A."/>
            <person name="Sharon I."/>
            <person name="Castelle C.J."/>
            <person name="Probst A.J."/>
            <person name="Thomas B.C."/>
            <person name="Singh A."/>
            <person name="Wilkins M.J."/>
            <person name="Karaoz U."/>
            <person name="Brodie E.L."/>
            <person name="Williams K.H."/>
            <person name="Hubbard S.S."/>
            <person name="Banfield J.F."/>
        </authorList>
    </citation>
    <scope>NUCLEOTIDE SEQUENCE [LARGE SCALE GENOMIC DNA]</scope>
</reference>
<keyword evidence="4" id="KW-1015">Disulfide bond</keyword>
<protein>
    <recommendedName>
        <fullName evidence="6">FAD/NAD(P)-binding domain-containing protein</fullName>
    </recommendedName>
</protein>
<dbReference type="Pfam" id="PF07992">
    <property type="entry name" value="Pyr_redox_2"/>
    <property type="match status" value="1"/>
</dbReference>
<comment type="caution">
    <text evidence="7">The sequence shown here is derived from an EMBL/GenBank/DDBJ whole genome shotgun (WGS) entry which is preliminary data.</text>
</comment>
<name>A0A1G2RJR2_9BACT</name>
<dbReference type="EMBL" id="MHUF01000022">
    <property type="protein sequence ID" value="OHA72281.1"/>
    <property type="molecule type" value="Genomic_DNA"/>
</dbReference>
<evidence type="ECO:0000256" key="5">
    <source>
        <dbReference type="ARBA" id="ARBA00023284"/>
    </source>
</evidence>
<dbReference type="SUPFAM" id="SSF51905">
    <property type="entry name" value="FAD/NAD(P)-binding domain"/>
    <property type="match status" value="2"/>
</dbReference>
<proteinExistence type="predicted"/>
<keyword evidence="5" id="KW-0676">Redox-active center</keyword>
<dbReference type="Gene3D" id="3.50.50.60">
    <property type="entry name" value="FAD/NAD(P)-binding domain"/>
    <property type="match status" value="2"/>
</dbReference>
<sequence length="302" mass="32178">MKTLVVRGKFGGETATAGQIWNYPGTPGVDGYDLMRAFENQAKDSGTEIINGKVLAARSENGCFTVGVGNLATPGSIKEYDAGTVIFAQGAERRHLGLPNEEELTSKGVHYCVTCDGPVYTGKVVAMVGGGDASIKGVIDLAKYAEKIYLIVRGPSLTRPEPVNLEALDKLGDKVIKIFDTQVMEFIGTSRLEKIVLSKEFNGSKVLAMNALFVEIGAKPDISVPVLLGINLDKHGYIEVNNSMETSVPGVFAAGDTVNHFGLFKQTITAAALGAVAATSAYNYHKTHGSLCSLHWKPIVNL</sequence>
<dbReference type="PRINTS" id="PR00469">
    <property type="entry name" value="PNDRDTASEII"/>
</dbReference>
<keyword evidence="2" id="KW-0274">FAD</keyword>
<evidence type="ECO:0000313" key="7">
    <source>
        <dbReference type="EMBL" id="OHA72281.1"/>
    </source>
</evidence>
<dbReference type="InterPro" id="IPR050097">
    <property type="entry name" value="Ferredoxin-NADP_redctase_2"/>
</dbReference>
<dbReference type="PROSITE" id="PS00573">
    <property type="entry name" value="PYRIDINE_REDOX_2"/>
    <property type="match status" value="1"/>
</dbReference>
<dbReference type="PRINTS" id="PR00368">
    <property type="entry name" value="FADPNR"/>
</dbReference>
<evidence type="ECO:0000256" key="3">
    <source>
        <dbReference type="ARBA" id="ARBA00023002"/>
    </source>
</evidence>
<dbReference type="AlphaFoldDB" id="A0A1G2RJR2"/>
<organism evidence="7 8">
    <name type="scientific">Candidatus Wildermuthbacteria bacterium RIFCSPLOWO2_01_FULL_47_18</name>
    <dbReference type="NCBI Taxonomy" id="1802460"/>
    <lineage>
        <taxon>Bacteria</taxon>
        <taxon>Candidatus Wildermuthiibacteriota</taxon>
    </lineage>
</organism>
<keyword evidence="1" id="KW-0285">Flavoprotein</keyword>
<dbReference type="InterPro" id="IPR008255">
    <property type="entry name" value="Pyr_nucl-diS_OxRdtase_2_AS"/>
</dbReference>
<feature type="domain" description="FAD/NAD(P)-binding" evidence="6">
    <location>
        <begin position="44"/>
        <end position="270"/>
    </location>
</feature>
<evidence type="ECO:0000256" key="4">
    <source>
        <dbReference type="ARBA" id="ARBA00023157"/>
    </source>
</evidence>
<accession>A0A1G2RJR2</accession>
<evidence type="ECO:0000259" key="6">
    <source>
        <dbReference type="Pfam" id="PF07992"/>
    </source>
</evidence>
<evidence type="ECO:0000256" key="1">
    <source>
        <dbReference type="ARBA" id="ARBA00022630"/>
    </source>
</evidence>
<dbReference type="InterPro" id="IPR023753">
    <property type="entry name" value="FAD/NAD-binding_dom"/>
</dbReference>